<dbReference type="PANTHER" id="PTHR38471">
    <property type="entry name" value="FOUR HELIX BUNDLE PROTEIN"/>
    <property type="match status" value="1"/>
</dbReference>
<dbReference type="NCBIfam" id="TIGR02436">
    <property type="entry name" value="four helix bundle protein"/>
    <property type="match status" value="1"/>
</dbReference>
<sequence>MARPHHDLKVWQEAMVLATEIYAATASFPNDERFGLVSQLRRAAVSVPSNIAEGCARASDRELLHFLHVARGSLAELDTQLRLSERLGFGTQAETLRQCETVFALLAGFIRSRRMSLTPHRPQRGRLTGRNAAD</sequence>
<name>A0ABS8UAW1_9GAMM</name>
<dbReference type="InterPro" id="IPR012657">
    <property type="entry name" value="23S_rRNA-intervening_sequence"/>
</dbReference>
<dbReference type="CDD" id="cd16377">
    <property type="entry name" value="23S_rRNA_IVP_like"/>
    <property type="match status" value="1"/>
</dbReference>
<dbReference type="SUPFAM" id="SSF158446">
    <property type="entry name" value="IVS-encoded protein-like"/>
    <property type="match status" value="1"/>
</dbReference>
<reference evidence="1" key="1">
    <citation type="submission" date="2021-12" db="EMBL/GenBank/DDBJ databases">
        <authorList>
            <person name="Ulrich A."/>
        </authorList>
    </citation>
    <scope>NUCLEOTIDE SEQUENCE</scope>
    <source>
        <strain evidence="1">A1P009</strain>
    </source>
</reference>
<dbReference type="Proteomes" id="UP001430360">
    <property type="component" value="Unassembled WGS sequence"/>
</dbReference>
<evidence type="ECO:0000313" key="2">
    <source>
        <dbReference type="Proteomes" id="UP001430360"/>
    </source>
</evidence>
<organism evidence="1 2">
    <name type="scientific">Luteimonas fraxinea</name>
    <dbReference type="NCBI Taxonomy" id="2901869"/>
    <lineage>
        <taxon>Bacteria</taxon>
        <taxon>Pseudomonadati</taxon>
        <taxon>Pseudomonadota</taxon>
        <taxon>Gammaproteobacteria</taxon>
        <taxon>Lysobacterales</taxon>
        <taxon>Lysobacteraceae</taxon>
        <taxon>Luteimonas</taxon>
    </lineage>
</organism>
<dbReference type="InterPro" id="IPR036583">
    <property type="entry name" value="23S_rRNA_IVS_sf"/>
</dbReference>
<dbReference type="RefSeq" id="WP_232135440.1">
    <property type="nucleotide sequence ID" value="NZ_CP089507.1"/>
</dbReference>
<gene>
    <name evidence="1" type="ORF">LTT95_06745</name>
</gene>
<dbReference type="Pfam" id="PF05635">
    <property type="entry name" value="23S_rRNA_IVP"/>
    <property type="match status" value="1"/>
</dbReference>
<proteinExistence type="predicted"/>
<evidence type="ECO:0000313" key="1">
    <source>
        <dbReference type="EMBL" id="MCD9096638.1"/>
    </source>
</evidence>
<dbReference type="EMBL" id="JAJQKU010000002">
    <property type="protein sequence ID" value="MCD9096638.1"/>
    <property type="molecule type" value="Genomic_DNA"/>
</dbReference>
<protein>
    <submittedName>
        <fullName evidence="1">Four helix bundle protein</fullName>
    </submittedName>
</protein>
<comment type="caution">
    <text evidence="1">The sequence shown here is derived from an EMBL/GenBank/DDBJ whole genome shotgun (WGS) entry which is preliminary data.</text>
</comment>
<accession>A0ABS8UAW1</accession>
<reference evidence="1" key="2">
    <citation type="journal article" date="2022" name="Syst. Appl. Microbiol.">
        <title>Physiological and genomic characterisation of Luteimonas fraxinea sp. nov., a bacterial species associated with trees tolerant to ash dieback.</title>
        <authorList>
            <person name="Ulrich K."/>
            <person name="Becker R."/>
            <person name="Behrendt U."/>
            <person name="Kube M."/>
            <person name="Schneck V."/>
            <person name="Ulrich A."/>
        </authorList>
    </citation>
    <scope>NUCLEOTIDE SEQUENCE</scope>
    <source>
        <strain evidence="1">A1P009</strain>
    </source>
</reference>
<keyword evidence="2" id="KW-1185">Reference proteome</keyword>
<dbReference type="Gene3D" id="1.20.1440.60">
    <property type="entry name" value="23S rRNA-intervening sequence"/>
    <property type="match status" value="1"/>
</dbReference>
<dbReference type="PANTHER" id="PTHR38471:SF2">
    <property type="entry name" value="FOUR HELIX BUNDLE PROTEIN"/>
    <property type="match status" value="1"/>
</dbReference>